<evidence type="ECO:0000313" key="1">
    <source>
        <dbReference type="EMBL" id="JAD79969.1"/>
    </source>
</evidence>
<organism evidence="1">
    <name type="scientific">Arundo donax</name>
    <name type="common">Giant reed</name>
    <name type="synonym">Donax arundinaceus</name>
    <dbReference type="NCBI Taxonomy" id="35708"/>
    <lineage>
        <taxon>Eukaryota</taxon>
        <taxon>Viridiplantae</taxon>
        <taxon>Streptophyta</taxon>
        <taxon>Embryophyta</taxon>
        <taxon>Tracheophyta</taxon>
        <taxon>Spermatophyta</taxon>
        <taxon>Magnoliopsida</taxon>
        <taxon>Liliopsida</taxon>
        <taxon>Poales</taxon>
        <taxon>Poaceae</taxon>
        <taxon>PACMAD clade</taxon>
        <taxon>Arundinoideae</taxon>
        <taxon>Arundineae</taxon>
        <taxon>Arundo</taxon>
    </lineage>
</organism>
<name>A0A0A9CUE3_ARUDO</name>
<reference evidence="1" key="2">
    <citation type="journal article" date="2015" name="Data Brief">
        <title>Shoot transcriptome of the giant reed, Arundo donax.</title>
        <authorList>
            <person name="Barrero R.A."/>
            <person name="Guerrero F.D."/>
            <person name="Moolhuijzen P."/>
            <person name="Goolsby J.A."/>
            <person name="Tidwell J."/>
            <person name="Bellgard S.E."/>
            <person name="Bellgard M.I."/>
        </authorList>
    </citation>
    <scope>NUCLEOTIDE SEQUENCE</scope>
    <source>
        <tissue evidence="1">Shoot tissue taken approximately 20 cm above the soil surface</tissue>
    </source>
</reference>
<reference evidence="1" key="1">
    <citation type="submission" date="2014-09" db="EMBL/GenBank/DDBJ databases">
        <authorList>
            <person name="Magalhaes I.L.F."/>
            <person name="Oliveira U."/>
            <person name="Santos F.R."/>
            <person name="Vidigal T.H.D.A."/>
            <person name="Brescovit A.D."/>
            <person name="Santos A.J."/>
        </authorList>
    </citation>
    <scope>NUCLEOTIDE SEQUENCE</scope>
    <source>
        <tissue evidence="1">Shoot tissue taken approximately 20 cm above the soil surface</tissue>
    </source>
</reference>
<sequence length="62" mass="7390">MASFLLSLAPFRISKIRKSRHNNQVTIKQRLHTKYKSFKRLSIYAIHHEDWILDDNECSLSC</sequence>
<dbReference type="EMBL" id="GBRH01217926">
    <property type="protein sequence ID" value="JAD79969.1"/>
    <property type="molecule type" value="Transcribed_RNA"/>
</dbReference>
<proteinExistence type="predicted"/>
<accession>A0A0A9CUE3</accession>
<dbReference type="AlphaFoldDB" id="A0A0A9CUE3"/>
<protein>
    <submittedName>
        <fullName evidence="1">Uncharacterized protein</fullName>
    </submittedName>
</protein>